<dbReference type="EMBL" id="LCWV01000011">
    <property type="protein sequence ID" value="PWI69651.1"/>
    <property type="molecule type" value="Genomic_DNA"/>
</dbReference>
<evidence type="ECO:0000256" key="1">
    <source>
        <dbReference type="SAM" id="MobiDB-lite"/>
    </source>
</evidence>
<sequence>MAWSGLHSTPGALDPTPPVEQVAAPGRHPAVSTPALKRDASAPSRAALRDLRPHQPGVDGMPRHSAAPNPHRASCILRQLHRTAASRARATTYTLFLCLASLPLPLGYELRPSPSTEHCPFPLASNHPAVSLGWLFASNRNSSRRERTSVSTPDTLQAEQRRRASTSSVESVDESQIRWRQEVSVVRSVPKDESPDDWPIFELRDAVVLNKDGKSLENALHVGIRGPFIVRGNLIIDDASQRTHLIMRVRSSTPIEIRQCITYSIGESPDGSPIIWVSGKGGWYEINPAPRYREIHRKMCEATTLYYTLQDIYSEEPPKKTKKSKQPALMDELSGVFFKYALNVGDGSTLEEVIERCHEHAGFFICKFQQDTFDWSATAFHRWLTAEHEDLVKTIKDVLDNPRKLSPIPSSKALSPRPRQSLTPFTPRDSADSPPQGLVKRSSSIVVPVNKPVPQLAKVRAARADPEGSQTPLTSTAPPLTTPPTASQAATPPQPPANSTDDGDTPFASMLKAMEIVYDEQAGKKKGLLASAVMSKLYFAYKFPNYKDGTPGCYKVPVREVLHYYASDLLRALDASKWQEHEIWSFLQKVSQTEFKTVAYKMSDFPVSMVPRKQMSRVPKQDHTQPQAPLASASRADDDSDSTPIPQGKGLKGRPRSSLRPISTKKRPRSQLETDSESEEAGAKKSHFFSDEDDAMDGVLSADAATNGDSAPAASSPEPIPLVIRAEKIPSTVPQGPKDTWLCDQDGCDYIVRGGDDCQARIQDHFRDHEQQLERVSLAMTESRAGHMPIKYARYAYFPPFLILVDLKPLPNMAQSRPATQPSPSQEEGEAAPGPSGPSVVTDFKGYVRQFRRSPHPVADKIHGLTWSQSPARKNQAPGRQEPTSPGRRHRASRSPTHQTETDSVTVTGDD</sequence>
<feature type="region of interest" description="Disordered" evidence="1">
    <location>
        <begin position="402"/>
        <end position="445"/>
    </location>
</feature>
<gene>
    <name evidence="2" type="ORF">PCL_00563</name>
</gene>
<feature type="region of interest" description="Disordered" evidence="1">
    <location>
        <begin position="613"/>
        <end position="691"/>
    </location>
</feature>
<evidence type="ECO:0000313" key="2">
    <source>
        <dbReference type="EMBL" id="PWI69651.1"/>
    </source>
</evidence>
<feature type="region of interest" description="Disordered" evidence="1">
    <location>
        <begin position="143"/>
        <end position="171"/>
    </location>
</feature>
<evidence type="ECO:0000313" key="3">
    <source>
        <dbReference type="Proteomes" id="UP000245956"/>
    </source>
</evidence>
<feature type="compositionally biased region" description="Low complexity" evidence="1">
    <location>
        <begin position="469"/>
        <end position="491"/>
    </location>
</feature>
<organism evidence="2 3">
    <name type="scientific">Purpureocillium lilacinum</name>
    <name type="common">Paecilomyces lilacinus</name>
    <dbReference type="NCBI Taxonomy" id="33203"/>
    <lineage>
        <taxon>Eukaryota</taxon>
        <taxon>Fungi</taxon>
        <taxon>Dikarya</taxon>
        <taxon>Ascomycota</taxon>
        <taxon>Pezizomycotina</taxon>
        <taxon>Sordariomycetes</taxon>
        <taxon>Hypocreomycetidae</taxon>
        <taxon>Hypocreales</taxon>
        <taxon>Ophiocordycipitaceae</taxon>
        <taxon>Purpureocillium</taxon>
    </lineage>
</organism>
<feature type="region of interest" description="Disordered" evidence="1">
    <location>
        <begin position="458"/>
        <end position="506"/>
    </location>
</feature>
<feature type="compositionally biased region" description="Polar residues" evidence="1">
    <location>
        <begin position="814"/>
        <end position="826"/>
    </location>
</feature>
<feature type="region of interest" description="Disordered" evidence="1">
    <location>
        <begin position="1"/>
        <end position="45"/>
    </location>
</feature>
<proteinExistence type="predicted"/>
<feature type="region of interest" description="Disordered" evidence="1">
    <location>
        <begin position="814"/>
        <end position="911"/>
    </location>
</feature>
<dbReference type="Proteomes" id="UP000245956">
    <property type="component" value="Unassembled WGS sequence"/>
</dbReference>
<comment type="caution">
    <text evidence="2">The sequence shown here is derived from an EMBL/GenBank/DDBJ whole genome shotgun (WGS) entry which is preliminary data.</text>
</comment>
<name>A0A2U3E553_PURLI</name>
<accession>A0A2U3E553</accession>
<dbReference type="AlphaFoldDB" id="A0A2U3E553"/>
<evidence type="ECO:0008006" key="4">
    <source>
        <dbReference type="Google" id="ProtNLM"/>
    </source>
</evidence>
<feature type="compositionally biased region" description="Polar residues" evidence="1">
    <location>
        <begin position="408"/>
        <end position="424"/>
    </location>
</feature>
<feature type="compositionally biased region" description="Polar residues" evidence="1">
    <location>
        <begin position="894"/>
        <end position="911"/>
    </location>
</feature>
<feature type="compositionally biased region" description="Basic residues" evidence="1">
    <location>
        <begin position="651"/>
        <end position="669"/>
    </location>
</feature>
<reference evidence="2 3" key="1">
    <citation type="journal article" date="2016" name="Front. Microbiol.">
        <title>Genome and transcriptome sequences reveal the specific parasitism of the nematophagous Purpureocillium lilacinum 36-1.</title>
        <authorList>
            <person name="Xie J."/>
            <person name="Li S."/>
            <person name="Mo C."/>
            <person name="Xiao X."/>
            <person name="Peng D."/>
            <person name="Wang G."/>
            <person name="Xiao Y."/>
        </authorList>
    </citation>
    <scope>NUCLEOTIDE SEQUENCE [LARGE SCALE GENOMIC DNA]</scope>
    <source>
        <strain evidence="2 3">36-1</strain>
    </source>
</reference>
<protein>
    <recommendedName>
        <fullName evidence="4">Defective in methylation-7 protein</fullName>
    </recommendedName>
</protein>